<gene>
    <name evidence="1" type="ORF">G8E10_24980</name>
</gene>
<dbReference type="AlphaFoldDB" id="A0AA43ZJA4"/>
<sequence length="81" mass="8961">MNTEIQKAARQIGPAFEAYKAAVERMSDLCDTLSCAFEMDTPEFQSLSEDCQRFALVIRGNNLHDYDDIAAKAMTAAPIEA</sequence>
<keyword evidence="2" id="KW-1185">Reference proteome</keyword>
<comment type="caution">
    <text evidence="1">The sequence shown here is derived from an EMBL/GenBank/DDBJ whole genome shotgun (WGS) entry which is preliminary data.</text>
</comment>
<dbReference type="Proteomes" id="UP001155840">
    <property type="component" value="Unassembled WGS sequence"/>
</dbReference>
<evidence type="ECO:0000313" key="1">
    <source>
        <dbReference type="EMBL" id="NHT78958.1"/>
    </source>
</evidence>
<evidence type="ECO:0000313" key="2">
    <source>
        <dbReference type="Proteomes" id="UP001155840"/>
    </source>
</evidence>
<protein>
    <submittedName>
        <fullName evidence="1">Uncharacterized protein</fullName>
    </submittedName>
</protein>
<accession>A0AA43ZJA4</accession>
<organism evidence="1 2">
    <name type="scientific">Ferranicluibacter rubi</name>
    <dbReference type="NCBI Taxonomy" id="2715133"/>
    <lineage>
        <taxon>Bacteria</taxon>
        <taxon>Pseudomonadati</taxon>
        <taxon>Pseudomonadota</taxon>
        <taxon>Alphaproteobacteria</taxon>
        <taxon>Hyphomicrobiales</taxon>
        <taxon>Rhizobiaceae</taxon>
        <taxon>Ferranicluibacter</taxon>
    </lineage>
</organism>
<dbReference type="RefSeq" id="WP_167131124.1">
    <property type="nucleotide sequence ID" value="NZ_JAANCM010000023.1"/>
</dbReference>
<proteinExistence type="predicted"/>
<reference evidence="1" key="1">
    <citation type="submission" date="2020-03" db="EMBL/GenBank/DDBJ databases">
        <title>Ferranicluibacter endophyticum gen. nov., sp. nov., a new genus isolated from Rubus ulmifolius Schott. stem.</title>
        <authorList>
            <person name="Roca-Couso R."/>
            <person name="Flores-Felix J.D."/>
            <person name="Igual J.M."/>
            <person name="Rivas R."/>
        </authorList>
    </citation>
    <scope>NUCLEOTIDE SEQUENCE</scope>
    <source>
        <strain evidence="1">CRRU44</strain>
    </source>
</reference>
<dbReference type="EMBL" id="JAANCM010000023">
    <property type="protein sequence ID" value="NHT78958.1"/>
    <property type="molecule type" value="Genomic_DNA"/>
</dbReference>
<name>A0AA43ZJA4_9HYPH</name>